<evidence type="ECO:0000313" key="6">
    <source>
        <dbReference type="EMBL" id="GLD66881.1"/>
    </source>
</evidence>
<evidence type="ECO:0000256" key="3">
    <source>
        <dbReference type="ARBA" id="ARBA00022989"/>
    </source>
</evidence>
<dbReference type="InterPro" id="IPR036259">
    <property type="entry name" value="MFS_trans_sf"/>
</dbReference>
<feature type="transmembrane region" description="Helical" evidence="5">
    <location>
        <begin position="21"/>
        <end position="37"/>
    </location>
</feature>
<keyword evidence="4 5" id="KW-0472">Membrane</keyword>
<keyword evidence="3 5" id="KW-1133">Transmembrane helix</keyword>
<dbReference type="Proteomes" id="UP001279410">
    <property type="component" value="Unassembled WGS sequence"/>
</dbReference>
<dbReference type="PANTHER" id="PTHR24064">
    <property type="entry name" value="SOLUTE CARRIER FAMILY 22 MEMBER"/>
    <property type="match status" value="1"/>
</dbReference>
<accession>A0AAD3N6C2</accession>
<proteinExistence type="predicted"/>
<feature type="transmembrane region" description="Helical" evidence="5">
    <location>
        <begin position="106"/>
        <end position="126"/>
    </location>
</feature>
<reference evidence="6" key="1">
    <citation type="submission" date="2022-08" db="EMBL/GenBank/DDBJ databases">
        <title>Genome sequencing of akame (Lates japonicus).</title>
        <authorList>
            <person name="Hashiguchi Y."/>
            <person name="Takahashi H."/>
        </authorList>
    </citation>
    <scope>NUCLEOTIDE SEQUENCE</scope>
    <source>
        <strain evidence="6">Kochi</strain>
    </source>
</reference>
<keyword evidence="2 5" id="KW-0812">Transmembrane</keyword>
<dbReference type="Gene3D" id="1.20.1250.20">
    <property type="entry name" value="MFS general substrate transporter like domains"/>
    <property type="match status" value="1"/>
</dbReference>
<sequence>MPMKIGVYFILEKVGRRSGEAWALLLTGLCLLINMFVAKDKWIIRTSVAVLGKALSEASFTIIYLFTTELYPTVVRQNGLGYTSFVARLGVSISPLIMLLEDVWHLLPAVTYCAVAVGSGLVALLLPETLNTQLPEFIQDIEKPR</sequence>
<feature type="transmembrane region" description="Helical" evidence="5">
    <location>
        <begin position="43"/>
        <end position="67"/>
    </location>
</feature>
<gene>
    <name evidence="6" type="ORF">AKAME5_001825400</name>
</gene>
<comment type="caution">
    <text evidence="6">The sequence shown here is derived from an EMBL/GenBank/DDBJ whole genome shotgun (WGS) entry which is preliminary data.</text>
</comment>
<name>A0AAD3N6C2_LATJO</name>
<dbReference type="AlphaFoldDB" id="A0AAD3N6C2"/>
<dbReference type="GO" id="GO:0016020">
    <property type="term" value="C:membrane"/>
    <property type="evidence" value="ECO:0007669"/>
    <property type="project" value="UniProtKB-SubCell"/>
</dbReference>
<organism evidence="6 7">
    <name type="scientific">Lates japonicus</name>
    <name type="common">Japanese lates</name>
    <dbReference type="NCBI Taxonomy" id="270547"/>
    <lineage>
        <taxon>Eukaryota</taxon>
        <taxon>Metazoa</taxon>
        <taxon>Chordata</taxon>
        <taxon>Craniata</taxon>
        <taxon>Vertebrata</taxon>
        <taxon>Euteleostomi</taxon>
        <taxon>Actinopterygii</taxon>
        <taxon>Neopterygii</taxon>
        <taxon>Teleostei</taxon>
        <taxon>Neoteleostei</taxon>
        <taxon>Acanthomorphata</taxon>
        <taxon>Carangaria</taxon>
        <taxon>Carangaria incertae sedis</taxon>
        <taxon>Centropomidae</taxon>
        <taxon>Lates</taxon>
    </lineage>
</organism>
<feature type="transmembrane region" description="Helical" evidence="5">
    <location>
        <begin position="79"/>
        <end position="100"/>
    </location>
</feature>
<dbReference type="SUPFAM" id="SSF103473">
    <property type="entry name" value="MFS general substrate transporter"/>
    <property type="match status" value="1"/>
</dbReference>
<evidence type="ECO:0000256" key="5">
    <source>
        <dbReference type="SAM" id="Phobius"/>
    </source>
</evidence>
<evidence type="ECO:0000256" key="2">
    <source>
        <dbReference type="ARBA" id="ARBA00022692"/>
    </source>
</evidence>
<protein>
    <submittedName>
        <fullName evidence="6">Solute carrier family 22 member 7-like protein</fullName>
    </submittedName>
</protein>
<dbReference type="EMBL" id="BRZM01000099">
    <property type="protein sequence ID" value="GLD66881.1"/>
    <property type="molecule type" value="Genomic_DNA"/>
</dbReference>
<evidence type="ECO:0000313" key="7">
    <source>
        <dbReference type="Proteomes" id="UP001279410"/>
    </source>
</evidence>
<comment type="subcellular location">
    <subcellularLocation>
        <location evidence="1">Membrane</location>
        <topology evidence="1">Multi-pass membrane protein</topology>
    </subcellularLocation>
</comment>
<keyword evidence="7" id="KW-1185">Reference proteome</keyword>
<evidence type="ECO:0000256" key="1">
    <source>
        <dbReference type="ARBA" id="ARBA00004141"/>
    </source>
</evidence>
<evidence type="ECO:0000256" key="4">
    <source>
        <dbReference type="ARBA" id="ARBA00023136"/>
    </source>
</evidence>